<proteinExistence type="predicted"/>
<dbReference type="Pfam" id="PF02585">
    <property type="entry name" value="PIG-L"/>
    <property type="match status" value="1"/>
</dbReference>
<name>A0ABZ1BN80_9FIRM</name>
<dbReference type="PANTHER" id="PTHR12993">
    <property type="entry name" value="N-ACETYLGLUCOSAMINYL-PHOSPHATIDYLINOSITOL DE-N-ACETYLASE-RELATED"/>
    <property type="match status" value="1"/>
</dbReference>
<accession>A0ABZ1BN80</accession>
<keyword evidence="2" id="KW-1185">Reference proteome</keyword>
<dbReference type="RefSeq" id="WP_324668278.1">
    <property type="nucleotide sequence ID" value="NZ_CP141614.1"/>
</dbReference>
<dbReference type="Gene3D" id="3.40.50.10320">
    <property type="entry name" value="LmbE-like"/>
    <property type="match status" value="1"/>
</dbReference>
<dbReference type="Proteomes" id="UP001333102">
    <property type="component" value="Chromosome"/>
</dbReference>
<sequence>MQGASWVERAIVSRYGTGLEAPVDVLAVGAHPDDVELAVGGMLAGLARQGARVAVVDLTDGEPTPYGTPETRRQESHEAARELGLAARLTLHLPNRYLFDTVDHRRLVAAILRLLRPRLLLAHYWEDAHPDHWAASALADAGRFYGKLTKTELPGEPYLVPRTLYFLASHLRLHPPVAAVVDVSGSYERKRAAIRAYRSQFEVNPAGRDVPDRVEGRDRYYGQLIGVAYGEPLLSREPIGVADLTRLLW</sequence>
<dbReference type="InterPro" id="IPR003737">
    <property type="entry name" value="GlcNAc_PI_deacetylase-related"/>
</dbReference>
<reference evidence="2" key="1">
    <citation type="submission" date="2023-12" db="EMBL/GenBank/DDBJ databases">
        <title>Novel isolates from deep terrestrial aquifers shed light on the physiology and ecology of the class Limnochordia.</title>
        <authorList>
            <person name="Karnachuk O.V."/>
            <person name="Lukina A.P."/>
            <person name="Avakyan M.R."/>
            <person name="Kadnikov V."/>
            <person name="Begmatov S."/>
            <person name="Beletsky A.V."/>
            <person name="Mardanov A.V."/>
            <person name="Ravin N.V."/>
        </authorList>
    </citation>
    <scope>NUCLEOTIDE SEQUENCE [LARGE SCALE GENOMIC DNA]</scope>
    <source>
        <strain evidence="2">LN</strain>
    </source>
</reference>
<protein>
    <submittedName>
        <fullName evidence="1">Bacillithiol biosynthesis deacetylase BshB1</fullName>
    </submittedName>
</protein>
<dbReference type="InterPro" id="IPR024078">
    <property type="entry name" value="LmbE-like_dom_sf"/>
</dbReference>
<evidence type="ECO:0000313" key="1">
    <source>
        <dbReference type="EMBL" id="WRP14001.1"/>
    </source>
</evidence>
<dbReference type="NCBIfam" id="TIGR04001">
    <property type="entry name" value="thiol_BshB1"/>
    <property type="match status" value="1"/>
</dbReference>
<dbReference type="PANTHER" id="PTHR12993:SF30">
    <property type="entry name" value="N-ACETYL-ALPHA-D-GLUCOSAMINYL L-MALATE DEACETYLASE 1"/>
    <property type="match status" value="1"/>
</dbReference>
<organism evidence="1 2">
    <name type="scientific">Geochorda subterranea</name>
    <dbReference type="NCBI Taxonomy" id="3109564"/>
    <lineage>
        <taxon>Bacteria</taxon>
        <taxon>Bacillati</taxon>
        <taxon>Bacillota</taxon>
        <taxon>Limnochordia</taxon>
        <taxon>Limnochordales</taxon>
        <taxon>Geochordaceae</taxon>
        <taxon>Geochorda</taxon>
    </lineage>
</organism>
<dbReference type="InterPro" id="IPR023842">
    <property type="entry name" value="Bacillithiol_biosynth_BshB1"/>
</dbReference>
<dbReference type="SUPFAM" id="SSF102588">
    <property type="entry name" value="LmbE-like"/>
    <property type="match status" value="1"/>
</dbReference>
<gene>
    <name evidence="1" type="primary">bshB1</name>
    <name evidence="1" type="ORF">VLY81_11290</name>
</gene>
<evidence type="ECO:0000313" key="2">
    <source>
        <dbReference type="Proteomes" id="UP001333102"/>
    </source>
</evidence>
<dbReference type="EMBL" id="CP141614">
    <property type="protein sequence ID" value="WRP14001.1"/>
    <property type="molecule type" value="Genomic_DNA"/>
</dbReference>